<dbReference type="InterPro" id="IPR010998">
    <property type="entry name" value="Integrase_recombinase_N"/>
</dbReference>
<keyword evidence="4 6" id="KW-0238">DNA-binding</keyword>
<accession>A0A9X4H7I8</accession>
<dbReference type="RefSeq" id="WP_277445035.1">
    <property type="nucleotide sequence ID" value="NZ_JAKOAV010000034.1"/>
</dbReference>
<evidence type="ECO:0000313" key="10">
    <source>
        <dbReference type="Proteomes" id="UP001154312"/>
    </source>
</evidence>
<keyword evidence="10" id="KW-1185">Reference proteome</keyword>
<dbReference type="CDD" id="cd01189">
    <property type="entry name" value="INT_ICEBs1_C_like"/>
    <property type="match status" value="1"/>
</dbReference>
<comment type="similarity">
    <text evidence="2">Belongs to the 'phage' integrase family.</text>
</comment>
<feature type="domain" description="Tyr recombinase" evidence="7">
    <location>
        <begin position="180"/>
        <end position="377"/>
    </location>
</feature>
<evidence type="ECO:0000256" key="3">
    <source>
        <dbReference type="ARBA" id="ARBA00022908"/>
    </source>
</evidence>
<evidence type="ECO:0000256" key="6">
    <source>
        <dbReference type="PROSITE-ProRule" id="PRU01248"/>
    </source>
</evidence>
<sequence>MRGTIIKNEGKRGVSYTVLVDVGTDMDGNRKQKKKTFKAKKDAENWLSETINAVNKGTYIEPIKTTLGEYLKKWLDTYGKQNLAISTLESYENIIKKHIVPELGTIPLQKLLPAHLQDYYSKALGEGRIDNKKAMGRALSPTTVLYHHRVLREALNHALRSGLVSRNVADAVEPPRKVKHDLRVLPEEDIPTLLDLFKDSYLYMPVYLAVMTVMRAGEILALKWENIDLKEGIINISQSLRQRKAGQPEFQQPKTAGSRRTVELSPIVTKALKDYKTAQAKEKLAQGENYAKYNLVCCLSNGQPIHPGTLASRFYKITRAANMTINFHGLRHCHATFLLKAGVSPKIVAERLGHSTTRLTLDTYSHVVPGMQKEAALKLEQRLFNSQQSGQ</sequence>
<dbReference type="InterPro" id="IPR004107">
    <property type="entry name" value="Integrase_SAM-like_N"/>
</dbReference>
<dbReference type="GO" id="GO:0015074">
    <property type="term" value="P:DNA integration"/>
    <property type="evidence" value="ECO:0007669"/>
    <property type="project" value="UniProtKB-KW"/>
</dbReference>
<dbReference type="Gene3D" id="1.10.443.10">
    <property type="entry name" value="Intergrase catalytic core"/>
    <property type="match status" value="1"/>
</dbReference>
<dbReference type="Proteomes" id="UP001154312">
    <property type="component" value="Unassembled WGS sequence"/>
</dbReference>
<dbReference type="Pfam" id="PF14659">
    <property type="entry name" value="Phage_int_SAM_3"/>
    <property type="match status" value="1"/>
</dbReference>
<keyword evidence="3" id="KW-0229">DNA integration</keyword>
<dbReference type="PROSITE" id="PS51898">
    <property type="entry name" value="TYR_RECOMBINASE"/>
    <property type="match status" value="1"/>
</dbReference>
<feature type="domain" description="Core-binding (CB)" evidence="8">
    <location>
        <begin position="65"/>
        <end position="159"/>
    </location>
</feature>
<evidence type="ECO:0000259" key="7">
    <source>
        <dbReference type="PROSITE" id="PS51898"/>
    </source>
</evidence>
<dbReference type="InterPro" id="IPR013762">
    <property type="entry name" value="Integrase-like_cat_sf"/>
</dbReference>
<dbReference type="SUPFAM" id="SSF56349">
    <property type="entry name" value="DNA breaking-rejoining enzymes"/>
    <property type="match status" value="1"/>
</dbReference>
<comment type="caution">
    <text evidence="9">The sequence shown here is derived from an EMBL/GenBank/DDBJ whole genome shotgun (WGS) entry which is preliminary data.</text>
</comment>
<dbReference type="Pfam" id="PF14657">
    <property type="entry name" value="Arm-DNA-bind_4"/>
    <property type="match status" value="1"/>
</dbReference>
<comment type="function">
    <text evidence="1">Site-specific tyrosine recombinase, which acts by catalyzing the cutting and rejoining of the recombining DNA molecules.</text>
</comment>
<evidence type="ECO:0000256" key="5">
    <source>
        <dbReference type="ARBA" id="ARBA00023172"/>
    </source>
</evidence>
<dbReference type="PANTHER" id="PTHR30349">
    <property type="entry name" value="PHAGE INTEGRASE-RELATED"/>
    <property type="match status" value="1"/>
</dbReference>
<evidence type="ECO:0000256" key="4">
    <source>
        <dbReference type="ARBA" id="ARBA00023125"/>
    </source>
</evidence>
<dbReference type="InterPro" id="IPR028259">
    <property type="entry name" value="AP2-like_int_N"/>
</dbReference>
<dbReference type="AlphaFoldDB" id="A0A9X4H7I8"/>
<dbReference type="Pfam" id="PF00589">
    <property type="entry name" value="Phage_integrase"/>
    <property type="match status" value="1"/>
</dbReference>
<evidence type="ECO:0000313" key="9">
    <source>
        <dbReference type="EMBL" id="MDF9409554.1"/>
    </source>
</evidence>
<dbReference type="EMBL" id="JAKOAV010000034">
    <property type="protein sequence ID" value="MDF9409554.1"/>
    <property type="molecule type" value="Genomic_DNA"/>
</dbReference>
<dbReference type="GO" id="GO:0003677">
    <property type="term" value="F:DNA binding"/>
    <property type="evidence" value="ECO:0007669"/>
    <property type="project" value="UniProtKB-UniRule"/>
</dbReference>
<evidence type="ECO:0000259" key="8">
    <source>
        <dbReference type="PROSITE" id="PS51900"/>
    </source>
</evidence>
<proteinExistence type="inferred from homology"/>
<organism evidence="9 10">
    <name type="scientific">Pelotomaculum isophthalicicum JI</name>
    <dbReference type="NCBI Taxonomy" id="947010"/>
    <lineage>
        <taxon>Bacteria</taxon>
        <taxon>Bacillati</taxon>
        <taxon>Bacillota</taxon>
        <taxon>Clostridia</taxon>
        <taxon>Eubacteriales</taxon>
        <taxon>Desulfotomaculaceae</taxon>
        <taxon>Pelotomaculum</taxon>
    </lineage>
</organism>
<name>A0A9X4H7I8_9FIRM</name>
<dbReference type="Gene3D" id="1.10.150.130">
    <property type="match status" value="1"/>
</dbReference>
<protein>
    <submittedName>
        <fullName evidence="9">Site-specific integrase</fullName>
    </submittedName>
</protein>
<dbReference type="GO" id="GO:0006310">
    <property type="term" value="P:DNA recombination"/>
    <property type="evidence" value="ECO:0007669"/>
    <property type="project" value="UniProtKB-KW"/>
</dbReference>
<gene>
    <name evidence="9" type="ORF">L7E55_14505</name>
</gene>
<keyword evidence="5" id="KW-0233">DNA recombination</keyword>
<dbReference type="InterPro" id="IPR002104">
    <property type="entry name" value="Integrase_catalytic"/>
</dbReference>
<dbReference type="PANTHER" id="PTHR30349:SF64">
    <property type="entry name" value="PROPHAGE INTEGRASE INTD-RELATED"/>
    <property type="match status" value="1"/>
</dbReference>
<evidence type="ECO:0000256" key="1">
    <source>
        <dbReference type="ARBA" id="ARBA00003283"/>
    </source>
</evidence>
<evidence type="ECO:0000256" key="2">
    <source>
        <dbReference type="ARBA" id="ARBA00008857"/>
    </source>
</evidence>
<dbReference type="PROSITE" id="PS51900">
    <property type="entry name" value="CB"/>
    <property type="match status" value="1"/>
</dbReference>
<reference evidence="9" key="1">
    <citation type="submission" date="2022-02" db="EMBL/GenBank/DDBJ databases">
        <authorList>
            <person name="Leng L."/>
        </authorList>
    </citation>
    <scope>NUCLEOTIDE SEQUENCE</scope>
    <source>
        <strain evidence="9">JI</strain>
    </source>
</reference>
<dbReference type="InterPro" id="IPR044068">
    <property type="entry name" value="CB"/>
</dbReference>
<dbReference type="InterPro" id="IPR050090">
    <property type="entry name" value="Tyrosine_recombinase_XerCD"/>
</dbReference>
<dbReference type="InterPro" id="IPR011010">
    <property type="entry name" value="DNA_brk_join_enz"/>
</dbReference>